<feature type="non-terminal residue" evidence="1">
    <location>
        <position position="35"/>
    </location>
</feature>
<accession>A0A8J2JWI4</accession>
<proteinExistence type="predicted"/>
<dbReference type="Proteomes" id="UP000708208">
    <property type="component" value="Unassembled WGS sequence"/>
</dbReference>
<comment type="caution">
    <text evidence="1">The sequence shown here is derived from an EMBL/GenBank/DDBJ whole genome shotgun (WGS) entry which is preliminary data.</text>
</comment>
<dbReference type="EMBL" id="CAJVCH010097680">
    <property type="protein sequence ID" value="CAG7723300.1"/>
    <property type="molecule type" value="Genomic_DNA"/>
</dbReference>
<protein>
    <submittedName>
        <fullName evidence="1">Uncharacterized protein</fullName>
    </submittedName>
</protein>
<evidence type="ECO:0000313" key="1">
    <source>
        <dbReference type="EMBL" id="CAG7723300.1"/>
    </source>
</evidence>
<dbReference type="AlphaFoldDB" id="A0A8J2JWI4"/>
<name>A0A8J2JWI4_9HEXA</name>
<gene>
    <name evidence="1" type="ORF">AFUS01_LOCUS12396</name>
</gene>
<sequence>VSTCDPDNWEYGDSYEQLTNFVKVFVAKEQALHKA</sequence>
<feature type="non-terminal residue" evidence="1">
    <location>
        <position position="1"/>
    </location>
</feature>
<organism evidence="1 2">
    <name type="scientific">Allacma fusca</name>
    <dbReference type="NCBI Taxonomy" id="39272"/>
    <lineage>
        <taxon>Eukaryota</taxon>
        <taxon>Metazoa</taxon>
        <taxon>Ecdysozoa</taxon>
        <taxon>Arthropoda</taxon>
        <taxon>Hexapoda</taxon>
        <taxon>Collembola</taxon>
        <taxon>Symphypleona</taxon>
        <taxon>Sminthuridae</taxon>
        <taxon>Allacma</taxon>
    </lineage>
</organism>
<keyword evidence="2" id="KW-1185">Reference proteome</keyword>
<reference evidence="1" key="1">
    <citation type="submission" date="2021-06" db="EMBL/GenBank/DDBJ databases">
        <authorList>
            <person name="Hodson N. C."/>
            <person name="Mongue J. A."/>
            <person name="Jaron S. K."/>
        </authorList>
    </citation>
    <scope>NUCLEOTIDE SEQUENCE</scope>
</reference>
<evidence type="ECO:0000313" key="2">
    <source>
        <dbReference type="Proteomes" id="UP000708208"/>
    </source>
</evidence>
<dbReference type="OrthoDB" id="6366357at2759"/>